<evidence type="ECO:0000313" key="2">
    <source>
        <dbReference type="Proteomes" id="UP000216446"/>
    </source>
</evidence>
<dbReference type="AlphaFoldDB" id="A0A259TUT0"/>
<dbReference type="RefSeq" id="WP_094551786.1">
    <property type="nucleotide sequence ID" value="NZ_MQWB01000011.1"/>
</dbReference>
<dbReference type="Proteomes" id="UP000216446">
    <property type="component" value="Unassembled WGS sequence"/>
</dbReference>
<organism evidence="1 2">
    <name type="scientific">Rubricoccus marinus</name>
    <dbReference type="NCBI Taxonomy" id="716817"/>
    <lineage>
        <taxon>Bacteria</taxon>
        <taxon>Pseudomonadati</taxon>
        <taxon>Rhodothermota</taxon>
        <taxon>Rhodothermia</taxon>
        <taxon>Rhodothermales</taxon>
        <taxon>Rubricoccaceae</taxon>
        <taxon>Rubricoccus</taxon>
    </lineage>
</organism>
<proteinExistence type="predicted"/>
<accession>A0A259TUT0</accession>
<comment type="caution">
    <text evidence="1">The sequence shown here is derived from an EMBL/GenBank/DDBJ whole genome shotgun (WGS) entry which is preliminary data.</text>
</comment>
<protein>
    <submittedName>
        <fullName evidence="1">Uncharacterized protein</fullName>
    </submittedName>
</protein>
<evidence type="ECO:0000313" key="1">
    <source>
        <dbReference type="EMBL" id="OZC01308.1"/>
    </source>
</evidence>
<dbReference type="EMBL" id="MQWB01000011">
    <property type="protein sequence ID" value="OZC01308.1"/>
    <property type="molecule type" value="Genomic_DNA"/>
</dbReference>
<name>A0A259TUT0_9BACT</name>
<sequence>MPSLLAQATQAAADSLSVGADCEPDTFGFWSGLASIVGLLLTIYGVHKARKGEKAQQAAARTLANAEALRDQYTRKQRLPEYRSKLDAHATRLNTLLSEFTANQAEAQEVTSLIVQTLSLLVVHLRGQHLDVVTDLSQQIKQRSGLINLKSGQTVRSCTRQIVTYLELVIEDEQAKSL</sequence>
<keyword evidence="2" id="KW-1185">Reference proteome</keyword>
<reference evidence="1 2" key="1">
    <citation type="submission" date="2016-11" db="EMBL/GenBank/DDBJ databases">
        <title>Study of marine rhodopsin-containing bacteria.</title>
        <authorList>
            <person name="Yoshizawa S."/>
            <person name="Kumagai Y."/>
            <person name="Kogure K."/>
        </authorList>
    </citation>
    <scope>NUCLEOTIDE SEQUENCE [LARGE SCALE GENOMIC DNA]</scope>
    <source>
        <strain evidence="1 2">SG-29</strain>
    </source>
</reference>
<dbReference type="InParanoid" id="A0A259TUT0"/>
<gene>
    <name evidence="1" type="ORF">BSZ36_17840</name>
</gene>